<sequence>MNNKPAPAGHPASPAKKKPGESPDVISHEQPDEDALDEALEESFPASDPISVDITRVEAPPAKKRS</sequence>
<organism evidence="2 3">
    <name type="scientific">Actimicrobium antarcticum</name>
    <dbReference type="NCBI Taxonomy" id="1051899"/>
    <lineage>
        <taxon>Bacteria</taxon>
        <taxon>Pseudomonadati</taxon>
        <taxon>Pseudomonadota</taxon>
        <taxon>Betaproteobacteria</taxon>
        <taxon>Burkholderiales</taxon>
        <taxon>Oxalobacteraceae</taxon>
        <taxon>Actimicrobium</taxon>
    </lineage>
</organism>
<gene>
    <name evidence="2" type="ORF">GCM10022212_27610</name>
</gene>
<reference evidence="3" key="1">
    <citation type="journal article" date="2019" name="Int. J. Syst. Evol. Microbiol.">
        <title>The Global Catalogue of Microorganisms (GCM) 10K type strain sequencing project: providing services to taxonomists for standard genome sequencing and annotation.</title>
        <authorList>
            <consortium name="The Broad Institute Genomics Platform"/>
            <consortium name="The Broad Institute Genome Sequencing Center for Infectious Disease"/>
            <person name="Wu L."/>
            <person name="Ma J."/>
        </authorList>
    </citation>
    <scope>NUCLEOTIDE SEQUENCE [LARGE SCALE GENOMIC DNA]</scope>
    <source>
        <strain evidence="3">JCM 16673</strain>
    </source>
</reference>
<feature type="compositionally biased region" description="Acidic residues" evidence="1">
    <location>
        <begin position="31"/>
        <end position="41"/>
    </location>
</feature>
<dbReference type="RefSeq" id="WP_344763939.1">
    <property type="nucleotide sequence ID" value="NZ_BAAAZE010000010.1"/>
</dbReference>
<accession>A0ABP7TMY4</accession>
<proteinExistence type="predicted"/>
<evidence type="ECO:0008006" key="4">
    <source>
        <dbReference type="Google" id="ProtNLM"/>
    </source>
</evidence>
<name>A0ABP7TMY4_9BURK</name>
<evidence type="ECO:0000256" key="1">
    <source>
        <dbReference type="SAM" id="MobiDB-lite"/>
    </source>
</evidence>
<feature type="compositionally biased region" description="Basic and acidic residues" evidence="1">
    <location>
        <begin position="18"/>
        <end position="30"/>
    </location>
</feature>
<evidence type="ECO:0000313" key="3">
    <source>
        <dbReference type="Proteomes" id="UP001501353"/>
    </source>
</evidence>
<dbReference type="Proteomes" id="UP001501353">
    <property type="component" value="Unassembled WGS sequence"/>
</dbReference>
<dbReference type="EMBL" id="BAAAZE010000010">
    <property type="protein sequence ID" value="GAA4027919.1"/>
    <property type="molecule type" value="Genomic_DNA"/>
</dbReference>
<keyword evidence="3" id="KW-1185">Reference proteome</keyword>
<evidence type="ECO:0000313" key="2">
    <source>
        <dbReference type="EMBL" id="GAA4027919.1"/>
    </source>
</evidence>
<feature type="region of interest" description="Disordered" evidence="1">
    <location>
        <begin position="1"/>
        <end position="66"/>
    </location>
</feature>
<protein>
    <recommendedName>
        <fullName evidence="4">Chromosome partitioning protein ParB</fullName>
    </recommendedName>
</protein>
<comment type="caution">
    <text evidence="2">The sequence shown here is derived from an EMBL/GenBank/DDBJ whole genome shotgun (WGS) entry which is preliminary data.</text>
</comment>